<gene>
    <name evidence="1" type="ORF">GIB67_035368</name>
</gene>
<organism evidence="1 2">
    <name type="scientific">Kingdonia uniflora</name>
    <dbReference type="NCBI Taxonomy" id="39325"/>
    <lineage>
        <taxon>Eukaryota</taxon>
        <taxon>Viridiplantae</taxon>
        <taxon>Streptophyta</taxon>
        <taxon>Embryophyta</taxon>
        <taxon>Tracheophyta</taxon>
        <taxon>Spermatophyta</taxon>
        <taxon>Magnoliopsida</taxon>
        <taxon>Ranunculales</taxon>
        <taxon>Circaeasteraceae</taxon>
        <taxon>Kingdonia</taxon>
    </lineage>
</organism>
<dbReference type="AlphaFoldDB" id="A0A7J7MMB8"/>
<dbReference type="InterPro" id="IPR040256">
    <property type="entry name" value="At4g02000-like"/>
</dbReference>
<evidence type="ECO:0000313" key="2">
    <source>
        <dbReference type="Proteomes" id="UP000541444"/>
    </source>
</evidence>
<evidence type="ECO:0008006" key="3">
    <source>
        <dbReference type="Google" id="ProtNLM"/>
    </source>
</evidence>
<protein>
    <recommendedName>
        <fullName evidence="3">CCHC-type domain-containing protein</fullName>
    </recommendedName>
</protein>
<dbReference type="OrthoDB" id="1939300at2759"/>
<proteinExistence type="predicted"/>
<evidence type="ECO:0000313" key="1">
    <source>
        <dbReference type="EMBL" id="KAF6156011.1"/>
    </source>
</evidence>
<accession>A0A7J7MMB8</accession>
<dbReference type="Proteomes" id="UP000541444">
    <property type="component" value="Unassembled WGS sequence"/>
</dbReference>
<dbReference type="EMBL" id="JACGCM010001390">
    <property type="protein sequence ID" value="KAF6156011.1"/>
    <property type="molecule type" value="Genomic_DNA"/>
</dbReference>
<dbReference type="PANTHER" id="PTHR31286:SF180">
    <property type="entry name" value="OS10G0362600 PROTEIN"/>
    <property type="match status" value="1"/>
</dbReference>
<comment type="caution">
    <text evidence="1">The sequence shown here is derived from an EMBL/GenBank/DDBJ whole genome shotgun (WGS) entry which is preliminary data.</text>
</comment>
<dbReference type="PANTHER" id="PTHR31286">
    <property type="entry name" value="GLYCINE-RICH CELL WALL STRUCTURAL PROTEIN 1.8-LIKE"/>
    <property type="match status" value="1"/>
</dbReference>
<sequence>TERVLELGPQHIASRLLYIQHWGSFIETESNELTSLPLQVNFRSIPLNMRDPEGLARIASLVRKPIKLDRATKDRTNSSYGRVLVEVEASNKFPTMLHLIYNSVKIHAVNTDYNWMPVRYSKCKVCGHSDKSCPKQQTNTKATQTKIWLKKDEKKEQEVNEDASKSA</sequence>
<name>A0A7J7MMB8_9MAGN</name>
<feature type="non-terminal residue" evidence="1">
    <location>
        <position position="1"/>
    </location>
</feature>
<reference evidence="1 2" key="1">
    <citation type="journal article" date="2020" name="IScience">
        <title>Genome Sequencing of the Endangered Kingdonia uniflora (Circaeasteraceae, Ranunculales) Reveals Potential Mechanisms of Evolutionary Specialization.</title>
        <authorList>
            <person name="Sun Y."/>
            <person name="Deng T."/>
            <person name="Zhang A."/>
            <person name="Moore M.J."/>
            <person name="Landis J.B."/>
            <person name="Lin N."/>
            <person name="Zhang H."/>
            <person name="Zhang X."/>
            <person name="Huang J."/>
            <person name="Zhang X."/>
            <person name="Sun H."/>
            <person name="Wang H."/>
        </authorList>
    </citation>
    <scope>NUCLEOTIDE SEQUENCE [LARGE SCALE GENOMIC DNA]</scope>
    <source>
        <strain evidence="1">TB1705</strain>
        <tissue evidence="1">Leaf</tissue>
    </source>
</reference>
<keyword evidence="2" id="KW-1185">Reference proteome</keyword>